<dbReference type="Proteomes" id="UP000095287">
    <property type="component" value="Unplaced"/>
</dbReference>
<dbReference type="WBParaSite" id="L893_g12857.t1">
    <property type="protein sequence ID" value="L893_g12857.t1"/>
    <property type="gene ID" value="L893_g12857"/>
</dbReference>
<sequence>MFDMVLQGLDHFTSPIINLLETTDLTAHNVCFRSVTLILSVFLLLCLLQWVDSCAPQFDTESLEKGSKGKSDPSKKTCSQESLSRDDVTASFAEDTTTAYLTCQAKTKEIAFFLVSRSHFFTTSTCVQFNNDADRKLAKSFSTEAVLKCVDGKWKSSELDAPITKVTCGEDVERAGDGNGNEPTEAPKTETFRDCVPALELSWEGNGFPKPATFDSIRVPHGIPYILTCVENNISGLIGALVNGKEAQPGSEEVEVICNNGRFEFGGNRVTSIGCL</sequence>
<reference evidence="2" key="1">
    <citation type="submission" date="2016-11" db="UniProtKB">
        <authorList>
            <consortium name="WormBaseParasite"/>
        </authorList>
    </citation>
    <scope>IDENTIFICATION</scope>
</reference>
<organism evidence="1 2">
    <name type="scientific">Steinernema glaseri</name>
    <dbReference type="NCBI Taxonomy" id="37863"/>
    <lineage>
        <taxon>Eukaryota</taxon>
        <taxon>Metazoa</taxon>
        <taxon>Ecdysozoa</taxon>
        <taxon>Nematoda</taxon>
        <taxon>Chromadorea</taxon>
        <taxon>Rhabditida</taxon>
        <taxon>Tylenchina</taxon>
        <taxon>Panagrolaimomorpha</taxon>
        <taxon>Strongyloidoidea</taxon>
        <taxon>Steinernematidae</taxon>
        <taxon>Steinernema</taxon>
    </lineage>
</organism>
<name>A0A1I7Y572_9BILA</name>
<evidence type="ECO:0000313" key="2">
    <source>
        <dbReference type="WBParaSite" id="L893_g12857.t1"/>
    </source>
</evidence>
<accession>A0A1I7Y572</accession>
<dbReference type="AlphaFoldDB" id="A0A1I7Y572"/>
<keyword evidence="1" id="KW-1185">Reference proteome</keyword>
<evidence type="ECO:0000313" key="1">
    <source>
        <dbReference type="Proteomes" id="UP000095287"/>
    </source>
</evidence>
<protein>
    <submittedName>
        <fullName evidence="2">Sushi domain-containing protein</fullName>
    </submittedName>
</protein>
<proteinExistence type="predicted"/>